<feature type="signal peptide" evidence="2">
    <location>
        <begin position="1"/>
        <end position="26"/>
    </location>
</feature>
<dbReference type="Pfam" id="PF05239">
    <property type="entry name" value="PRC"/>
    <property type="match status" value="1"/>
</dbReference>
<evidence type="ECO:0000256" key="2">
    <source>
        <dbReference type="SAM" id="SignalP"/>
    </source>
</evidence>
<keyword evidence="5" id="KW-1185">Reference proteome</keyword>
<proteinExistence type="predicted"/>
<feature type="chain" id="PRO_5025619013" evidence="2">
    <location>
        <begin position="27"/>
        <end position="180"/>
    </location>
</feature>
<reference evidence="4 5" key="1">
    <citation type="submission" date="2020-02" db="EMBL/GenBank/DDBJ databases">
        <title>Genome sequencing for Kineobactrum sp. M2.</title>
        <authorList>
            <person name="Park S.-J."/>
        </authorList>
    </citation>
    <scope>NUCLEOTIDE SEQUENCE [LARGE SCALE GENOMIC DNA]</scope>
    <source>
        <strain evidence="4 5">M2</strain>
    </source>
</reference>
<evidence type="ECO:0000313" key="5">
    <source>
        <dbReference type="Proteomes" id="UP000477680"/>
    </source>
</evidence>
<name>A0A6C0U5C6_9GAMM</name>
<accession>A0A6C0U5C6</accession>
<dbReference type="RefSeq" id="WP_163495622.1">
    <property type="nucleotide sequence ID" value="NZ_CP048711.1"/>
</dbReference>
<keyword evidence="2" id="KW-0732">Signal</keyword>
<feature type="compositionally biased region" description="Basic and acidic residues" evidence="1">
    <location>
        <begin position="160"/>
        <end position="180"/>
    </location>
</feature>
<organism evidence="4 5">
    <name type="scientific">Kineobactrum salinum</name>
    <dbReference type="NCBI Taxonomy" id="2708301"/>
    <lineage>
        <taxon>Bacteria</taxon>
        <taxon>Pseudomonadati</taxon>
        <taxon>Pseudomonadota</taxon>
        <taxon>Gammaproteobacteria</taxon>
        <taxon>Cellvibrionales</taxon>
        <taxon>Halieaceae</taxon>
        <taxon>Kineobactrum</taxon>
    </lineage>
</organism>
<feature type="domain" description="PRC-barrel" evidence="3">
    <location>
        <begin position="31"/>
        <end position="81"/>
    </location>
</feature>
<protein>
    <submittedName>
        <fullName evidence="4">PRC-barrel domain containing protein</fullName>
    </submittedName>
</protein>
<sequence>MKIPFIKKLGAPLLAGSLTLSFSAIAAQGLYSADELMDADVYDSTGEEIGEVEDILLGDDMSIQALVIETGEILGLGGREVVAKRGTFTVRTESDDDEFDDIEYEVHMEATQEALKSFPQYDEDWWTETRQELKQAWKKTKRNTKSAWESTKEASASAWDKTKRGAEKMGDKMERATDDL</sequence>
<evidence type="ECO:0000313" key="4">
    <source>
        <dbReference type="EMBL" id="QIB66187.1"/>
    </source>
</evidence>
<feature type="region of interest" description="Disordered" evidence="1">
    <location>
        <begin position="138"/>
        <end position="180"/>
    </location>
</feature>
<dbReference type="EMBL" id="CP048711">
    <property type="protein sequence ID" value="QIB66187.1"/>
    <property type="molecule type" value="Genomic_DNA"/>
</dbReference>
<evidence type="ECO:0000256" key="1">
    <source>
        <dbReference type="SAM" id="MobiDB-lite"/>
    </source>
</evidence>
<dbReference type="InterPro" id="IPR011033">
    <property type="entry name" value="PRC_barrel-like_sf"/>
</dbReference>
<dbReference type="Gene3D" id="1.10.287.700">
    <property type="entry name" value="Helix hairpin bin"/>
    <property type="match status" value="1"/>
</dbReference>
<dbReference type="SUPFAM" id="SSF50346">
    <property type="entry name" value="PRC-barrel domain"/>
    <property type="match status" value="1"/>
</dbReference>
<dbReference type="Gene3D" id="2.30.30.240">
    <property type="entry name" value="PRC-barrel domain"/>
    <property type="match status" value="1"/>
</dbReference>
<dbReference type="Proteomes" id="UP000477680">
    <property type="component" value="Chromosome"/>
</dbReference>
<dbReference type="KEGG" id="kim:G3T16_12970"/>
<evidence type="ECO:0000259" key="3">
    <source>
        <dbReference type="Pfam" id="PF05239"/>
    </source>
</evidence>
<dbReference type="InterPro" id="IPR027275">
    <property type="entry name" value="PRC-brl_dom"/>
</dbReference>
<gene>
    <name evidence="4" type="ORF">G3T16_12970</name>
</gene>
<dbReference type="AlphaFoldDB" id="A0A6C0U5C6"/>